<keyword evidence="2" id="KW-1185">Reference proteome</keyword>
<organism evidence="1 2">
    <name type="scientific">Corynebacterium hesseae</name>
    <dbReference type="NCBI Taxonomy" id="2913502"/>
    <lineage>
        <taxon>Bacteria</taxon>
        <taxon>Bacillati</taxon>
        <taxon>Actinomycetota</taxon>
        <taxon>Actinomycetes</taxon>
        <taxon>Mycobacteriales</taxon>
        <taxon>Corynebacteriaceae</taxon>
        <taxon>Corynebacterium</taxon>
    </lineage>
</organism>
<dbReference type="RefSeq" id="WP_070532645.1">
    <property type="nucleotide sequence ID" value="NZ_PKHR02000002.1"/>
</dbReference>
<comment type="caution">
    <text evidence="1">The sequence shown here is derived from an EMBL/GenBank/DDBJ whole genome shotgun (WGS) entry which is preliminary data.</text>
</comment>
<dbReference type="InterPro" id="IPR032584">
    <property type="entry name" value="DUF4913"/>
</dbReference>
<dbReference type="Proteomes" id="UP000235104">
    <property type="component" value="Unassembled WGS sequence"/>
</dbReference>
<sequence length="120" mass="14067">MAEDKIDPKDFHYKSVFEFVDKFLVTMYPTTDNRMKNVAWSPTWWSHPEVVARIDGLWKRYEYLRVKEPDTALETFLRLHGDYHMRQIMKDDGVFADCKREDVPSRPLPVASATKPASAS</sequence>
<name>A0ABU9UEF5_9CORY</name>
<evidence type="ECO:0000313" key="1">
    <source>
        <dbReference type="EMBL" id="MEM5984605.1"/>
    </source>
</evidence>
<protein>
    <submittedName>
        <fullName evidence="1">DUF4913 domain-containing protein</fullName>
    </submittedName>
</protein>
<proteinExistence type="predicted"/>
<accession>A0ABU9UEF5</accession>
<gene>
    <name evidence="1" type="ORF">CYJ44_000290</name>
</gene>
<reference evidence="1" key="1">
    <citation type="submission" date="2017-12" db="EMBL/GenBank/DDBJ databases">
        <authorList>
            <person name="Thomas-White K."/>
            <person name="Wolfe A.J."/>
        </authorList>
    </citation>
    <scope>NUCLEOTIDE SEQUENCE</scope>
    <source>
        <strain evidence="1">UMB0043</strain>
    </source>
</reference>
<evidence type="ECO:0000313" key="2">
    <source>
        <dbReference type="Proteomes" id="UP000235104"/>
    </source>
</evidence>
<dbReference type="EMBL" id="PKHR02000002">
    <property type="protein sequence ID" value="MEM5984605.1"/>
    <property type="molecule type" value="Genomic_DNA"/>
</dbReference>
<dbReference type="Pfam" id="PF16259">
    <property type="entry name" value="DUF4913"/>
    <property type="match status" value="1"/>
</dbReference>